<evidence type="ECO:0000256" key="2">
    <source>
        <dbReference type="ARBA" id="ARBA00022475"/>
    </source>
</evidence>
<dbReference type="GO" id="GO:0005886">
    <property type="term" value="C:plasma membrane"/>
    <property type="evidence" value="ECO:0007669"/>
    <property type="project" value="UniProtKB-SubCell"/>
</dbReference>
<dbReference type="GeneID" id="119744745"/>
<comment type="similarity">
    <text evidence="9">Belongs to the G-protein coupled receptor 1 family.</text>
</comment>
<dbReference type="InterPro" id="IPR000276">
    <property type="entry name" value="GPCR_Rhodpsn"/>
</dbReference>
<dbReference type="RefSeq" id="XP_038076770.1">
    <property type="nucleotide sequence ID" value="XM_038220842.1"/>
</dbReference>
<proteinExistence type="inferred from homology"/>
<comment type="subcellular location">
    <subcellularLocation>
        <location evidence="1">Cell membrane</location>
        <topology evidence="1">Multi-pass membrane protein</topology>
    </subcellularLocation>
</comment>
<keyword evidence="2" id="KW-1003">Cell membrane</keyword>
<feature type="transmembrane region" description="Helical" evidence="11">
    <location>
        <begin position="294"/>
        <end position="313"/>
    </location>
</feature>
<evidence type="ECO:0000256" key="8">
    <source>
        <dbReference type="ARBA" id="ARBA00023224"/>
    </source>
</evidence>
<keyword evidence="7 9" id="KW-0675">Receptor</keyword>
<feature type="transmembrane region" description="Helical" evidence="11">
    <location>
        <begin position="147"/>
        <end position="168"/>
    </location>
</feature>
<dbReference type="Gene3D" id="1.20.1070.10">
    <property type="entry name" value="Rhodopsin 7-helix transmembrane proteins"/>
    <property type="match status" value="1"/>
</dbReference>
<dbReference type="EnsemblMetazoa" id="XM_038220842.1">
    <property type="protein sequence ID" value="XP_038076770.1"/>
    <property type="gene ID" value="LOC119744745"/>
</dbReference>
<evidence type="ECO:0000256" key="11">
    <source>
        <dbReference type="SAM" id="Phobius"/>
    </source>
</evidence>
<evidence type="ECO:0000256" key="4">
    <source>
        <dbReference type="ARBA" id="ARBA00022989"/>
    </source>
</evidence>
<evidence type="ECO:0000256" key="9">
    <source>
        <dbReference type="RuleBase" id="RU000688"/>
    </source>
</evidence>
<feature type="domain" description="G-protein coupled receptors family 1 profile" evidence="12">
    <location>
        <begin position="89"/>
        <end position="349"/>
    </location>
</feature>
<keyword evidence="6 11" id="KW-0472">Membrane</keyword>
<dbReference type="GO" id="GO:0004930">
    <property type="term" value="F:G protein-coupled receptor activity"/>
    <property type="evidence" value="ECO:0007669"/>
    <property type="project" value="UniProtKB-KW"/>
</dbReference>
<evidence type="ECO:0000256" key="6">
    <source>
        <dbReference type="ARBA" id="ARBA00023136"/>
    </source>
</evidence>
<dbReference type="Proteomes" id="UP000887568">
    <property type="component" value="Unplaced"/>
</dbReference>
<keyword evidence="8 9" id="KW-0807">Transducer</keyword>
<dbReference type="PRINTS" id="PR00237">
    <property type="entry name" value="GPCRRHODOPSN"/>
</dbReference>
<dbReference type="OrthoDB" id="10071887at2759"/>
<name>A0A914BLG4_PATMI</name>
<protein>
    <recommendedName>
        <fullName evidence="12">G-protein coupled receptors family 1 profile domain-containing protein</fullName>
    </recommendedName>
</protein>
<dbReference type="OMA" id="CTTHATE"/>
<keyword evidence="3 9" id="KW-0812">Transmembrane</keyword>
<dbReference type="InterPro" id="IPR050569">
    <property type="entry name" value="TAAR"/>
</dbReference>
<dbReference type="AlphaFoldDB" id="A0A914BLG4"/>
<evidence type="ECO:0000256" key="7">
    <source>
        <dbReference type="ARBA" id="ARBA00023170"/>
    </source>
</evidence>
<dbReference type="InterPro" id="IPR017452">
    <property type="entry name" value="GPCR_Rhodpsn_7TM"/>
</dbReference>
<sequence>MKLGLFTMASSLWNQSNYSSYDYQNNSFTYDYMNEMASSYWNQSDNSNTTYADNSSMYYNYFDYSQASEALWYFITVLSVLTCVLVVVLNVVCLIVLHRTRALQEPTKVFMMSLNASDLLSGITVCVPTTVNWTIQRWPFGRILCKIYATFGMQLFIATILSVLLLTIDRYIAIFFPLRYPSMLTQTRARITVCCMWVFILISSAAFRFIPDSEVEAIEFGHCYWEFQSTPYYVAIFTGMILVPTLIVTILYVKIVQTALKQSKRIGQEEGQFRDREGGNPLGRNRPNRGNRKSLITLAVITMSMYVCYTPLITLHILNGMSRVYISSETETILSLNYMTNSWLNVVIYLFRNKDLRKEAKALIKWPCMKNMNPMNG</sequence>
<dbReference type="PANTHER" id="PTHR24249">
    <property type="entry name" value="HISTAMINE RECEPTOR-RELATED G-PROTEIN COUPLED RECEPTOR"/>
    <property type="match status" value="1"/>
</dbReference>
<dbReference type="PROSITE" id="PS50262">
    <property type="entry name" value="G_PROTEIN_RECEP_F1_2"/>
    <property type="match status" value="1"/>
</dbReference>
<dbReference type="Pfam" id="PF00001">
    <property type="entry name" value="7tm_1"/>
    <property type="match status" value="1"/>
</dbReference>
<evidence type="ECO:0000256" key="3">
    <source>
        <dbReference type="ARBA" id="ARBA00022692"/>
    </source>
</evidence>
<evidence type="ECO:0000256" key="5">
    <source>
        <dbReference type="ARBA" id="ARBA00023040"/>
    </source>
</evidence>
<dbReference type="SMART" id="SM01381">
    <property type="entry name" value="7TM_GPCR_Srsx"/>
    <property type="match status" value="1"/>
</dbReference>
<dbReference type="SUPFAM" id="SSF81321">
    <property type="entry name" value="Family A G protein-coupled receptor-like"/>
    <property type="match status" value="1"/>
</dbReference>
<feature type="region of interest" description="Disordered" evidence="10">
    <location>
        <begin position="270"/>
        <end position="289"/>
    </location>
</feature>
<feature type="transmembrane region" description="Helical" evidence="11">
    <location>
        <begin position="70"/>
        <end position="97"/>
    </location>
</feature>
<evidence type="ECO:0000313" key="13">
    <source>
        <dbReference type="EnsemblMetazoa" id="XP_038076770.1"/>
    </source>
</evidence>
<keyword evidence="4 11" id="KW-1133">Transmembrane helix</keyword>
<evidence type="ECO:0000256" key="1">
    <source>
        <dbReference type="ARBA" id="ARBA00004651"/>
    </source>
</evidence>
<evidence type="ECO:0000256" key="10">
    <source>
        <dbReference type="SAM" id="MobiDB-lite"/>
    </source>
</evidence>
<dbReference type="CDD" id="cd00637">
    <property type="entry name" value="7tm_classA_rhodopsin-like"/>
    <property type="match status" value="1"/>
</dbReference>
<organism evidence="13 14">
    <name type="scientific">Patiria miniata</name>
    <name type="common">Bat star</name>
    <name type="synonym">Asterina miniata</name>
    <dbReference type="NCBI Taxonomy" id="46514"/>
    <lineage>
        <taxon>Eukaryota</taxon>
        <taxon>Metazoa</taxon>
        <taxon>Echinodermata</taxon>
        <taxon>Eleutherozoa</taxon>
        <taxon>Asterozoa</taxon>
        <taxon>Asteroidea</taxon>
        <taxon>Valvatacea</taxon>
        <taxon>Valvatida</taxon>
        <taxon>Asterinidae</taxon>
        <taxon>Patiria</taxon>
    </lineage>
</organism>
<dbReference type="PROSITE" id="PS00237">
    <property type="entry name" value="G_PROTEIN_RECEP_F1_1"/>
    <property type="match status" value="1"/>
</dbReference>
<feature type="transmembrane region" description="Helical" evidence="11">
    <location>
        <begin position="230"/>
        <end position="255"/>
    </location>
</feature>
<evidence type="ECO:0000259" key="12">
    <source>
        <dbReference type="PROSITE" id="PS50262"/>
    </source>
</evidence>
<accession>A0A914BLG4</accession>
<reference evidence="13" key="1">
    <citation type="submission" date="2022-11" db="UniProtKB">
        <authorList>
            <consortium name="EnsemblMetazoa"/>
        </authorList>
    </citation>
    <scope>IDENTIFICATION</scope>
</reference>
<keyword evidence="5 9" id="KW-0297">G-protein coupled receptor</keyword>
<feature type="transmembrane region" description="Helical" evidence="11">
    <location>
        <begin position="333"/>
        <end position="351"/>
    </location>
</feature>
<keyword evidence="14" id="KW-1185">Reference proteome</keyword>
<evidence type="ECO:0000313" key="14">
    <source>
        <dbReference type="Proteomes" id="UP000887568"/>
    </source>
</evidence>
<feature type="transmembrane region" description="Helical" evidence="11">
    <location>
        <begin position="189"/>
        <end position="210"/>
    </location>
</feature>
<feature type="transmembrane region" description="Helical" evidence="11">
    <location>
        <begin position="109"/>
        <end position="135"/>
    </location>
</feature>